<organism evidence="8">
    <name type="scientific">Myoviridae sp. ctByu2</name>
    <dbReference type="NCBI Taxonomy" id="2827668"/>
    <lineage>
        <taxon>Viruses</taxon>
        <taxon>Duplodnaviria</taxon>
        <taxon>Heunggongvirae</taxon>
        <taxon>Uroviricota</taxon>
        <taxon>Caudoviricetes</taxon>
    </lineage>
</organism>
<keyword evidence="3" id="KW-0479">Metal-binding</keyword>
<dbReference type="PANTHER" id="PTHR42836:SF1">
    <property type="entry name" value="7-CARBOXY-7-DEAZAGUANINE SYNTHASE"/>
    <property type="match status" value="1"/>
</dbReference>
<evidence type="ECO:0000256" key="2">
    <source>
        <dbReference type="ARBA" id="ARBA00022691"/>
    </source>
</evidence>
<keyword evidence="6" id="KW-0411">Iron-sulfur</keyword>
<dbReference type="GO" id="GO:0051539">
    <property type="term" value="F:4 iron, 4 sulfur cluster binding"/>
    <property type="evidence" value="ECO:0007669"/>
    <property type="project" value="UniProtKB-KW"/>
</dbReference>
<keyword evidence="7" id="KW-0456">Lyase</keyword>
<dbReference type="EMBL" id="BK032557">
    <property type="protein sequence ID" value="DAF47564.1"/>
    <property type="molecule type" value="Genomic_DNA"/>
</dbReference>
<dbReference type="InterPro" id="IPR007197">
    <property type="entry name" value="rSAM"/>
</dbReference>
<evidence type="ECO:0000256" key="7">
    <source>
        <dbReference type="ARBA" id="ARBA00023239"/>
    </source>
</evidence>
<evidence type="ECO:0000256" key="3">
    <source>
        <dbReference type="ARBA" id="ARBA00022723"/>
    </source>
</evidence>
<dbReference type="Gene3D" id="3.20.20.70">
    <property type="entry name" value="Aldolase class I"/>
    <property type="match status" value="1"/>
</dbReference>
<protein>
    <submittedName>
        <fullName evidence="8">Putative 7-cyano-7-deazaguanosine (PreQ0) biosynthesis protein QueE, clostridial</fullName>
    </submittedName>
</protein>
<proteinExistence type="inferred from homology"/>
<sequence length="372" mass="42036">MCLPKIGRLLQNNFKKYFMPKYRKKPVVIEAVRFIVGAEVPVMNFLGLTEEYQLVDSKAAPIHYRNDVAEIFIYQPEVASLYIYTLEGKMEAKDGDYIIKGVNGEFYPCKPDIFEKTYDLADEDSESLIVDTIYSSFMGEVNKFGIGSLCTFVRLQGCNLRCYKRTCGFLCDTPEALLVKKSFPEKEKTIPCIVDTVEKLGNKIICLTGGEPLLQEGVETLLKTLSSKGYNVVVETNGSVGISKYRNIENVSFVVDYKLPSTGEDGKMDSTVWPLMKADDYLKFVVSNGDDLLNLRTWLGLYAASFKGIIAIGSMWEVCCFSQEELLAHISSLSVEFPSVRFCLNMQTHKLISLYDQTPKLDLQRIKIKKDL</sequence>
<keyword evidence="2" id="KW-0949">S-adenosyl-L-methionine</keyword>
<evidence type="ECO:0000256" key="4">
    <source>
        <dbReference type="ARBA" id="ARBA00022842"/>
    </source>
</evidence>
<keyword evidence="4" id="KW-0460">Magnesium</keyword>
<dbReference type="GO" id="GO:0016829">
    <property type="term" value="F:lyase activity"/>
    <property type="evidence" value="ECO:0007669"/>
    <property type="project" value="UniProtKB-KW"/>
</dbReference>
<evidence type="ECO:0000256" key="5">
    <source>
        <dbReference type="ARBA" id="ARBA00023004"/>
    </source>
</evidence>
<evidence type="ECO:0000256" key="6">
    <source>
        <dbReference type="ARBA" id="ARBA00023014"/>
    </source>
</evidence>
<dbReference type="HAMAP" id="MF_00917">
    <property type="entry name" value="QueE"/>
    <property type="match status" value="1"/>
</dbReference>
<dbReference type="InterPro" id="IPR013785">
    <property type="entry name" value="Aldolase_TIM"/>
</dbReference>
<dbReference type="InterPro" id="IPR058240">
    <property type="entry name" value="rSAM_sf"/>
</dbReference>
<accession>A0A8S5S940</accession>
<keyword evidence="1" id="KW-0004">4Fe-4S</keyword>
<dbReference type="SUPFAM" id="SSF102114">
    <property type="entry name" value="Radical SAM enzymes"/>
    <property type="match status" value="1"/>
</dbReference>
<evidence type="ECO:0000313" key="8">
    <source>
        <dbReference type="EMBL" id="DAF47564.1"/>
    </source>
</evidence>
<dbReference type="InterPro" id="IPR024924">
    <property type="entry name" value="7-CO-7-deazaguanine_synth-like"/>
</dbReference>
<name>A0A8S5S940_9CAUD</name>
<reference evidence="8" key="1">
    <citation type="journal article" date="2021" name="Proc. Natl. Acad. Sci. U.S.A.">
        <title>A Catalog of Tens of Thousands of Viruses from Human Metagenomes Reveals Hidden Associations with Chronic Diseases.</title>
        <authorList>
            <person name="Tisza M.J."/>
            <person name="Buck C.B."/>
        </authorList>
    </citation>
    <scope>NUCLEOTIDE SEQUENCE</scope>
    <source>
        <strain evidence="8">CtByu2</strain>
    </source>
</reference>
<keyword evidence="5" id="KW-0408">Iron</keyword>
<dbReference type="GO" id="GO:0046872">
    <property type="term" value="F:metal ion binding"/>
    <property type="evidence" value="ECO:0007669"/>
    <property type="project" value="UniProtKB-KW"/>
</dbReference>
<evidence type="ECO:0000256" key="1">
    <source>
        <dbReference type="ARBA" id="ARBA00022485"/>
    </source>
</evidence>
<dbReference type="PANTHER" id="PTHR42836">
    <property type="entry name" value="7-CARBOXY-7-DEAZAGUANINE SYNTHASE"/>
    <property type="match status" value="1"/>
</dbReference>
<dbReference type="SFLD" id="SFLDS00029">
    <property type="entry name" value="Radical_SAM"/>
    <property type="match status" value="1"/>
</dbReference>